<proteinExistence type="inferred from homology"/>
<comment type="subcellular location">
    <subcellularLocation>
        <location evidence="1">Cell membrane</location>
        <topology evidence="1">Multi-pass membrane protein</topology>
    </subcellularLocation>
</comment>
<feature type="transmembrane region" description="Helical" evidence="7">
    <location>
        <begin position="238"/>
        <end position="258"/>
    </location>
</feature>
<evidence type="ECO:0000256" key="4">
    <source>
        <dbReference type="ARBA" id="ARBA00022692"/>
    </source>
</evidence>
<feature type="transmembrane region" description="Helical" evidence="7">
    <location>
        <begin position="30"/>
        <end position="50"/>
    </location>
</feature>
<evidence type="ECO:0000256" key="1">
    <source>
        <dbReference type="ARBA" id="ARBA00004651"/>
    </source>
</evidence>
<dbReference type="PANTHER" id="PTHR32322">
    <property type="entry name" value="INNER MEMBRANE TRANSPORTER"/>
    <property type="match status" value="1"/>
</dbReference>
<keyword evidence="6 7" id="KW-0472">Membrane</keyword>
<feature type="domain" description="EamA" evidence="8">
    <location>
        <begin position="1"/>
        <end position="131"/>
    </location>
</feature>
<reference evidence="10" key="1">
    <citation type="journal article" date="2019" name="Int. J. Syst. Evol. Microbiol.">
        <title>The Global Catalogue of Microorganisms (GCM) 10K type strain sequencing project: providing services to taxonomists for standard genome sequencing and annotation.</title>
        <authorList>
            <consortium name="The Broad Institute Genomics Platform"/>
            <consortium name="The Broad Institute Genome Sequencing Center for Infectious Disease"/>
            <person name="Wu L."/>
            <person name="Ma J."/>
        </authorList>
    </citation>
    <scope>NUCLEOTIDE SEQUENCE [LARGE SCALE GENOMIC DNA]</scope>
    <source>
        <strain evidence="10">PCU 280</strain>
    </source>
</reference>
<evidence type="ECO:0000256" key="2">
    <source>
        <dbReference type="ARBA" id="ARBA00007362"/>
    </source>
</evidence>
<keyword evidence="10" id="KW-1185">Reference proteome</keyword>
<feature type="transmembrane region" description="Helical" evidence="7">
    <location>
        <begin position="264"/>
        <end position="284"/>
    </location>
</feature>
<evidence type="ECO:0000256" key="3">
    <source>
        <dbReference type="ARBA" id="ARBA00022475"/>
    </source>
</evidence>
<keyword evidence="4 7" id="KW-0812">Transmembrane</keyword>
<organism evidence="9 10">
    <name type="scientific">Paenibacillus septentrionalis</name>
    <dbReference type="NCBI Taxonomy" id="429342"/>
    <lineage>
        <taxon>Bacteria</taxon>
        <taxon>Bacillati</taxon>
        <taxon>Bacillota</taxon>
        <taxon>Bacilli</taxon>
        <taxon>Bacillales</taxon>
        <taxon>Paenibacillaceae</taxon>
        <taxon>Paenibacillus</taxon>
    </lineage>
</organism>
<gene>
    <name evidence="9" type="ORF">ACFP56_15990</name>
</gene>
<feature type="domain" description="EamA" evidence="8">
    <location>
        <begin position="150"/>
        <end position="281"/>
    </location>
</feature>
<sequence>MGYIMLLLATLAWSFVGVLVKTGTTMVDCAILSFARFFFGVLFLAAYLWLRDGKLQLKFGMKWIWIGAIGKAINYVFENIALYIGYSYGNILVQPVQTVVLLLAAAFMFKETITKRSWAAAALCIIGVLIVGWNGVPFAELMQGGGLTTLLFTIAGVGAAVHVLSQRMLIKSMDNGNMNTSIFIVSTLIVTLPIPFQSEGFIGPVTPWAWGALLLLGFITGFSFLWSAEAIKRVPFSFVAIAGNCTVLFAIFWSYLFFNDPITIYLMVGTFVFVAGLLLLNFPLTRHKRVKQINV</sequence>
<dbReference type="Pfam" id="PF00892">
    <property type="entry name" value="EamA"/>
    <property type="match status" value="2"/>
</dbReference>
<feature type="transmembrane region" description="Helical" evidence="7">
    <location>
        <begin position="62"/>
        <end position="85"/>
    </location>
</feature>
<evidence type="ECO:0000259" key="8">
    <source>
        <dbReference type="Pfam" id="PF00892"/>
    </source>
</evidence>
<evidence type="ECO:0000313" key="10">
    <source>
        <dbReference type="Proteomes" id="UP001596233"/>
    </source>
</evidence>
<accession>A0ABW1V6P5</accession>
<dbReference type="PANTHER" id="PTHR32322:SF18">
    <property type="entry name" value="S-ADENOSYLMETHIONINE_S-ADENOSYLHOMOCYSTEINE TRANSPORTER"/>
    <property type="match status" value="1"/>
</dbReference>
<feature type="transmembrane region" description="Helical" evidence="7">
    <location>
        <begin position="208"/>
        <end position="226"/>
    </location>
</feature>
<protein>
    <submittedName>
        <fullName evidence="9">DMT family transporter</fullName>
    </submittedName>
</protein>
<dbReference type="InterPro" id="IPR037185">
    <property type="entry name" value="EmrE-like"/>
</dbReference>
<dbReference type="EMBL" id="JBHSTE010000005">
    <property type="protein sequence ID" value="MFC6334129.1"/>
    <property type="molecule type" value="Genomic_DNA"/>
</dbReference>
<keyword evidence="3" id="KW-1003">Cell membrane</keyword>
<feature type="transmembrane region" description="Helical" evidence="7">
    <location>
        <begin position="142"/>
        <end position="164"/>
    </location>
</feature>
<evidence type="ECO:0000313" key="9">
    <source>
        <dbReference type="EMBL" id="MFC6334129.1"/>
    </source>
</evidence>
<feature type="transmembrane region" description="Helical" evidence="7">
    <location>
        <begin position="118"/>
        <end position="136"/>
    </location>
</feature>
<comment type="caution">
    <text evidence="9">The sequence shown here is derived from an EMBL/GenBank/DDBJ whole genome shotgun (WGS) entry which is preliminary data.</text>
</comment>
<dbReference type="InterPro" id="IPR050638">
    <property type="entry name" value="AA-Vitamin_Transporters"/>
</dbReference>
<feature type="transmembrane region" description="Helical" evidence="7">
    <location>
        <begin position="176"/>
        <end position="196"/>
    </location>
</feature>
<dbReference type="InterPro" id="IPR000620">
    <property type="entry name" value="EamA_dom"/>
</dbReference>
<evidence type="ECO:0000256" key="6">
    <source>
        <dbReference type="ARBA" id="ARBA00023136"/>
    </source>
</evidence>
<evidence type="ECO:0000256" key="5">
    <source>
        <dbReference type="ARBA" id="ARBA00022989"/>
    </source>
</evidence>
<comment type="similarity">
    <text evidence="2">Belongs to the EamA transporter family.</text>
</comment>
<evidence type="ECO:0000256" key="7">
    <source>
        <dbReference type="SAM" id="Phobius"/>
    </source>
</evidence>
<dbReference type="RefSeq" id="WP_379236326.1">
    <property type="nucleotide sequence ID" value="NZ_JBHSTE010000005.1"/>
</dbReference>
<keyword evidence="5 7" id="KW-1133">Transmembrane helix</keyword>
<name>A0ABW1V6P5_9BACL</name>
<feature type="transmembrane region" description="Helical" evidence="7">
    <location>
        <begin position="91"/>
        <end position="109"/>
    </location>
</feature>
<dbReference type="SUPFAM" id="SSF103481">
    <property type="entry name" value="Multidrug resistance efflux transporter EmrE"/>
    <property type="match status" value="2"/>
</dbReference>
<dbReference type="Proteomes" id="UP001596233">
    <property type="component" value="Unassembled WGS sequence"/>
</dbReference>